<name>A0AAJ1F5Z8_9HYPH</name>
<organism evidence="1 2">
    <name type="scientific">Ciceribacter sichuanensis</name>
    <dbReference type="NCBI Taxonomy" id="2949647"/>
    <lineage>
        <taxon>Bacteria</taxon>
        <taxon>Pseudomonadati</taxon>
        <taxon>Pseudomonadota</taxon>
        <taxon>Alphaproteobacteria</taxon>
        <taxon>Hyphomicrobiales</taxon>
        <taxon>Rhizobiaceae</taxon>
        <taxon>Ciceribacter</taxon>
    </lineage>
</organism>
<reference evidence="1" key="1">
    <citation type="submission" date="2022-06" db="EMBL/GenBank/DDBJ databases">
        <authorList>
            <person name="Sun Q."/>
        </authorList>
    </citation>
    <scope>NUCLEOTIDE SEQUENCE</scope>
    <source>
        <strain evidence="1">S101</strain>
    </source>
</reference>
<evidence type="ECO:0000313" key="2">
    <source>
        <dbReference type="Proteomes" id="UP001155380"/>
    </source>
</evidence>
<sequence length="75" mass="8262">MKHILSLDPSSFVTLPGKRRRLFAWLLLIALLPLLTACNDFDEEFSVRSAESTVTVSRDGFARVGDISGAGPDRQ</sequence>
<gene>
    <name evidence="1" type="ORF">NBH21_01050</name>
</gene>
<protein>
    <submittedName>
        <fullName evidence="1">Uncharacterized protein</fullName>
    </submittedName>
</protein>
<dbReference type="Proteomes" id="UP001155380">
    <property type="component" value="Unassembled WGS sequence"/>
</dbReference>
<accession>A0AAJ1F5Z8</accession>
<comment type="caution">
    <text evidence="1">The sequence shown here is derived from an EMBL/GenBank/DDBJ whole genome shotgun (WGS) entry which is preliminary data.</text>
</comment>
<evidence type="ECO:0000313" key="1">
    <source>
        <dbReference type="EMBL" id="MCO5955343.1"/>
    </source>
</evidence>
<dbReference type="EMBL" id="JAMXLX010000001">
    <property type="protein sequence ID" value="MCO5955343.1"/>
    <property type="molecule type" value="Genomic_DNA"/>
</dbReference>
<dbReference type="AlphaFoldDB" id="A0AAJ1F5Z8"/>
<proteinExistence type="predicted"/>
<dbReference type="RefSeq" id="WP_250912110.1">
    <property type="nucleotide sequence ID" value="NZ_JAMXLX010000001.1"/>
</dbReference>